<gene>
    <name evidence="2" type="ORF">CJ255_18895</name>
</gene>
<comment type="caution">
    <text evidence="2">The sequence shown here is derived from an EMBL/GenBank/DDBJ whole genome shotgun (WGS) entry which is preliminary data.</text>
</comment>
<dbReference type="OrthoDB" id="151253at2"/>
<feature type="region of interest" description="Disordered" evidence="1">
    <location>
        <begin position="31"/>
        <end position="65"/>
    </location>
</feature>
<dbReference type="RefSeq" id="WP_097645651.1">
    <property type="nucleotide sequence ID" value="NZ_NQWI01000136.1"/>
</dbReference>
<accession>A0A2A6RF26</accession>
<organism evidence="2 3">
    <name type="scientific">Candidatus Viridilinea mediisalina</name>
    <dbReference type="NCBI Taxonomy" id="2024553"/>
    <lineage>
        <taxon>Bacteria</taxon>
        <taxon>Bacillati</taxon>
        <taxon>Chloroflexota</taxon>
        <taxon>Chloroflexia</taxon>
        <taxon>Chloroflexales</taxon>
        <taxon>Chloroflexineae</taxon>
        <taxon>Oscillochloridaceae</taxon>
        <taxon>Candidatus Viridilinea</taxon>
    </lineage>
</organism>
<keyword evidence="3" id="KW-1185">Reference proteome</keyword>
<sequence length="186" mass="19951">MNYARKRPIAYAALKPALTILRAAIDGESPLGSPPTNILRRDSTSTPEQVELPPSAAAPAPPAWPPLPLDGGRTLAPIDVGRAMLLLVTDTEVAGYEASDGFTPGRLREVLKRAGLNDANIGRAAPFLSLWLDAAAILAPPTNPNRPWDAPRHYTIRDLDAIQARIHATPPPTPEEVVETKRLGLK</sequence>
<name>A0A2A6RF26_9CHLR</name>
<proteinExistence type="predicted"/>
<dbReference type="AlphaFoldDB" id="A0A2A6RF26"/>
<evidence type="ECO:0000313" key="3">
    <source>
        <dbReference type="Proteomes" id="UP000220527"/>
    </source>
</evidence>
<dbReference type="Proteomes" id="UP000220527">
    <property type="component" value="Unassembled WGS sequence"/>
</dbReference>
<evidence type="ECO:0000256" key="1">
    <source>
        <dbReference type="SAM" id="MobiDB-lite"/>
    </source>
</evidence>
<protein>
    <submittedName>
        <fullName evidence="2">Uncharacterized protein</fullName>
    </submittedName>
</protein>
<evidence type="ECO:0000313" key="2">
    <source>
        <dbReference type="EMBL" id="PDW01475.1"/>
    </source>
</evidence>
<reference evidence="3" key="1">
    <citation type="submission" date="2017-08" db="EMBL/GenBank/DDBJ databases">
        <authorList>
            <person name="Grouzdev D.S."/>
            <person name="Gaisin V.A."/>
            <person name="Rysina M.S."/>
            <person name="Gorlenko V.M."/>
        </authorList>
    </citation>
    <scope>NUCLEOTIDE SEQUENCE [LARGE SCALE GENOMIC DNA]</scope>
    <source>
        <strain evidence="3">Kir15-3F</strain>
    </source>
</reference>
<dbReference type="EMBL" id="NQWI01000136">
    <property type="protein sequence ID" value="PDW01475.1"/>
    <property type="molecule type" value="Genomic_DNA"/>
</dbReference>